<comment type="caution">
    <text evidence="4">The sequence shown here is derived from an EMBL/GenBank/DDBJ whole genome shotgun (WGS) entry which is preliminary data.</text>
</comment>
<evidence type="ECO:0000256" key="1">
    <source>
        <dbReference type="ARBA" id="ARBA00009283"/>
    </source>
</evidence>
<feature type="non-terminal residue" evidence="4">
    <location>
        <position position="1"/>
    </location>
</feature>
<comment type="similarity">
    <text evidence="1">Belongs to the GDA1/CD39 NTPase family.</text>
</comment>
<evidence type="ECO:0000256" key="3">
    <source>
        <dbReference type="SAM" id="SignalP"/>
    </source>
</evidence>
<reference evidence="4" key="1">
    <citation type="journal article" date="2021" name="Cell">
        <title>Tracing the genetic footprints of vertebrate landing in non-teleost ray-finned fishes.</title>
        <authorList>
            <person name="Bi X."/>
            <person name="Wang K."/>
            <person name="Yang L."/>
            <person name="Pan H."/>
            <person name="Jiang H."/>
            <person name="Wei Q."/>
            <person name="Fang M."/>
            <person name="Yu H."/>
            <person name="Zhu C."/>
            <person name="Cai Y."/>
            <person name="He Y."/>
            <person name="Gan X."/>
            <person name="Zeng H."/>
            <person name="Yu D."/>
            <person name="Zhu Y."/>
            <person name="Jiang H."/>
            <person name="Qiu Q."/>
            <person name="Yang H."/>
            <person name="Zhang Y.E."/>
            <person name="Wang W."/>
            <person name="Zhu M."/>
            <person name="He S."/>
            <person name="Zhang G."/>
        </authorList>
    </citation>
    <scope>NUCLEOTIDE SEQUENCE</scope>
    <source>
        <strain evidence="4">Pddl_001</strain>
    </source>
</reference>
<evidence type="ECO:0000313" key="4">
    <source>
        <dbReference type="EMBL" id="MBN3286454.1"/>
    </source>
</evidence>
<proteinExistence type="inferred from homology"/>
<dbReference type="PANTHER" id="PTHR11782:SF99">
    <property type="entry name" value="ECTONUCLEOSIDE TRIPHOSPHATE DIPHOSPHOHYDROLASE 6"/>
    <property type="match status" value="1"/>
</dbReference>
<feature type="signal peptide" evidence="3">
    <location>
        <begin position="1"/>
        <end position="25"/>
    </location>
</feature>
<dbReference type="Gene3D" id="3.30.420.150">
    <property type="entry name" value="Exopolyphosphatase. Domain 2"/>
    <property type="match status" value="1"/>
</dbReference>
<dbReference type="Gene3D" id="3.30.420.40">
    <property type="match status" value="1"/>
</dbReference>
<keyword evidence="5" id="KW-1185">Reference proteome</keyword>
<dbReference type="InterPro" id="IPR000407">
    <property type="entry name" value="GDA1_CD39_NTPase"/>
</dbReference>
<keyword evidence="3" id="KW-0732">Signal</keyword>
<evidence type="ECO:0000313" key="5">
    <source>
        <dbReference type="Proteomes" id="UP001166093"/>
    </source>
</evidence>
<gene>
    <name evidence="4" type="primary">Entpd6_0</name>
    <name evidence="4" type="ORF">GTO93_0011261</name>
</gene>
<organism evidence="4 5">
    <name type="scientific">Polyodon spathula</name>
    <name type="common">North American paddlefish</name>
    <name type="synonym">Squalus spathula</name>
    <dbReference type="NCBI Taxonomy" id="7913"/>
    <lineage>
        <taxon>Eukaryota</taxon>
        <taxon>Metazoa</taxon>
        <taxon>Chordata</taxon>
        <taxon>Craniata</taxon>
        <taxon>Vertebrata</taxon>
        <taxon>Euteleostomi</taxon>
        <taxon>Actinopterygii</taxon>
        <taxon>Chondrostei</taxon>
        <taxon>Acipenseriformes</taxon>
        <taxon>Polyodontidae</taxon>
        <taxon>Polyodon</taxon>
    </lineage>
</organism>
<feature type="non-terminal residue" evidence="4">
    <location>
        <position position="476"/>
    </location>
</feature>
<accession>A0ABS2YJ52</accession>
<dbReference type="Proteomes" id="UP001166093">
    <property type="component" value="Unassembled WGS sequence"/>
</dbReference>
<dbReference type="EMBL" id="JAAWVQ010158012">
    <property type="protein sequence ID" value="MBN3286454.1"/>
    <property type="molecule type" value="Genomic_DNA"/>
</dbReference>
<evidence type="ECO:0000256" key="2">
    <source>
        <dbReference type="ARBA" id="ARBA00022801"/>
    </source>
</evidence>
<name>A0ABS2YJ52_POLSP</name>
<dbReference type="PANTHER" id="PTHR11782">
    <property type="entry name" value="ADENOSINE/GUANOSINE DIPHOSPHATASE"/>
    <property type="match status" value="1"/>
</dbReference>
<dbReference type="Pfam" id="PF01150">
    <property type="entry name" value="GDA1_CD39"/>
    <property type="match status" value="2"/>
</dbReference>
<feature type="chain" id="PRO_5047015075" evidence="3">
    <location>
        <begin position="26"/>
        <end position="476"/>
    </location>
</feature>
<keyword evidence="2" id="KW-0378">Hydrolase</keyword>
<sequence>MRIPKLASVFLLVISLVVYLSYVKKHIDSTTPSDSKNPVQSRNGKDELCHSEKSHFLYGIMFDAGSTGTRVHVFKFEKTPNEAPKLAHETFKAIKPGLSPYADDPEKCTAGIQELLNVAKENVPCDLWKSTPLVLKATAGLRLLPGEKAKQLLDKVKDIFQASPFLSREDCVSIMDGSDEGISAWITVNVLIGSLHGQEQNTVGILDLGGGSTQITFAPRHEKTIQTSPVDFITSFQMFNNTFSLYSHRKELSDQPIQGTLFSLLSALTGREGDLQPRIILFLSQHLSPCYLGLGLMSARLAILGGLEGVPLEKGNTLVSPCLAPDYEEQWEHAEVVYIIKGQKAGEPLYESCYSKVEKILYRKVKKAEEVKYMDFYAFSYYYDRAVDIGIIDEKTGGNIKVEDYEAAAKKVCKSMETDQGENPFLCLDLTYIAALLQELGFPKDKVFKLARKIDNVETSWALGATFRYIESLHKH</sequence>
<protein>
    <submittedName>
        <fullName evidence="4">ENTP6 diphosphohydrolase</fullName>
    </submittedName>
</protein>